<dbReference type="InterPro" id="IPR008597">
    <property type="entry name" value="Invert_lysozyme"/>
</dbReference>
<dbReference type="EMBL" id="BMAV01026883">
    <property type="protein sequence ID" value="GFS54220.1"/>
    <property type="molecule type" value="Genomic_DNA"/>
</dbReference>
<feature type="chain" id="PRO_5036482374" description="lysozyme" evidence="8">
    <location>
        <begin position="22"/>
        <end position="137"/>
    </location>
</feature>
<evidence type="ECO:0000256" key="2">
    <source>
        <dbReference type="ARBA" id="ARBA00012732"/>
    </source>
</evidence>
<sequence length="137" mass="15075">MGPRRIGFVLGLVSCFALVASQGFAPAGQIPEACFNCMCEASTDCDLNAECISSGPGKYYCGPYQISYEYWRDAGKPGENPDDPLGVVKPKRWPAMRIAKFRKAQRILLSARKDKLFSARGSFVFVPLDRQATSVDQ</sequence>
<reference evidence="9" key="1">
    <citation type="submission" date="2020-08" db="EMBL/GenBank/DDBJ databases">
        <title>Multicomponent nature underlies the extraordinary mechanical properties of spider dragline silk.</title>
        <authorList>
            <person name="Kono N."/>
            <person name="Nakamura H."/>
            <person name="Mori M."/>
            <person name="Yoshida Y."/>
            <person name="Ohtoshi R."/>
            <person name="Malay A.D."/>
            <person name="Moran D.A.P."/>
            <person name="Tomita M."/>
            <person name="Numata K."/>
            <person name="Arakawa K."/>
        </authorList>
    </citation>
    <scope>NUCLEOTIDE SEQUENCE</scope>
</reference>
<dbReference type="OrthoDB" id="6337871at2759"/>
<feature type="disulfide bond" evidence="7">
    <location>
        <begin position="51"/>
        <end position="61"/>
    </location>
</feature>
<gene>
    <name evidence="9" type="ORF">TNIN_123491</name>
</gene>
<evidence type="ECO:0000256" key="3">
    <source>
        <dbReference type="ARBA" id="ARBA00022529"/>
    </source>
</evidence>
<keyword evidence="4" id="KW-0081">Bacteriolytic enzyme</keyword>
<dbReference type="AlphaFoldDB" id="A0A8X6MHN5"/>
<evidence type="ECO:0000256" key="4">
    <source>
        <dbReference type="ARBA" id="ARBA00022638"/>
    </source>
</evidence>
<dbReference type="SUPFAM" id="SSF53955">
    <property type="entry name" value="Lysozyme-like"/>
    <property type="match status" value="1"/>
</dbReference>
<dbReference type="PROSITE" id="PS51909">
    <property type="entry name" value="LYSOZYME_I"/>
    <property type="match status" value="1"/>
</dbReference>
<feature type="disulfide bond" evidence="7">
    <location>
        <begin position="39"/>
        <end position="45"/>
    </location>
</feature>
<dbReference type="InterPro" id="IPR023346">
    <property type="entry name" value="Lysozyme-like_dom_sf"/>
</dbReference>
<protein>
    <recommendedName>
        <fullName evidence="2">lysozyme</fullName>
        <ecNumber evidence="2">3.2.1.17</ecNumber>
    </recommendedName>
</protein>
<dbReference type="GO" id="GO:0042742">
    <property type="term" value="P:defense response to bacterium"/>
    <property type="evidence" value="ECO:0007669"/>
    <property type="project" value="UniProtKB-KW"/>
</dbReference>
<dbReference type="Gene3D" id="1.10.530.10">
    <property type="match status" value="1"/>
</dbReference>
<feature type="signal peptide" evidence="8">
    <location>
        <begin position="1"/>
        <end position="21"/>
    </location>
</feature>
<dbReference type="GO" id="GO:0031640">
    <property type="term" value="P:killing of cells of another organism"/>
    <property type="evidence" value="ECO:0007669"/>
    <property type="project" value="UniProtKB-KW"/>
</dbReference>
<organism evidence="9 10">
    <name type="scientific">Trichonephila inaurata madagascariensis</name>
    <dbReference type="NCBI Taxonomy" id="2747483"/>
    <lineage>
        <taxon>Eukaryota</taxon>
        <taxon>Metazoa</taxon>
        <taxon>Ecdysozoa</taxon>
        <taxon>Arthropoda</taxon>
        <taxon>Chelicerata</taxon>
        <taxon>Arachnida</taxon>
        <taxon>Araneae</taxon>
        <taxon>Araneomorphae</taxon>
        <taxon>Entelegynae</taxon>
        <taxon>Araneoidea</taxon>
        <taxon>Nephilidae</taxon>
        <taxon>Trichonephila</taxon>
        <taxon>Trichonephila inaurata</taxon>
    </lineage>
</organism>
<accession>A0A8X6MHN5</accession>
<keyword evidence="7" id="KW-1015">Disulfide bond</keyword>
<evidence type="ECO:0000313" key="9">
    <source>
        <dbReference type="EMBL" id="GFS54220.1"/>
    </source>
</evidence>
<keyword evidence="10" id="KW-1185">Reference proteome</keyword>
<keyword evidence="8" id="KW-0732">Signal</keyword>
<evidence type="ECO:0000256" key="5">
    <source>
        <dbReference type="ARBA" id="ARBA00022801"/>
    </source>
</evidence>
<evidence type="ECO:0000256" key="8">
    <source>
        <dbReference type="SAM" id="SignalP"/>
    </source>
</evidence>
<comment type="caution">
    <text evidence="9">The sequence shown here is derived from an EMBL/GenBank/DDBJ whole genome shotgun (WGS) entry which is preliminary data.</text>
</comment>
<comment type="catalytic activity">
    <reaction evidence="1">
        <text>Hydrolysis of (1-&gt;4)-beta-linkages between N-acetylmuramic acid and N-acetyl-D-glucosamine residues in a peptidoglycan and between N-acetyl-D-glucosamine residues in chitodextrins.</text>
        <dbReference type="EC" id="3.2.1.17"/>
    </reaction>
</comment>
<dbReference type="Pfam" id="PF05497">
    <property type="entry name" value="Destabilase"/>
    <property type="match status" value="1"/>
</dbReference>
<evidence type="ECO:0000256" key="1">
    <source>
        <dbReference type="ARBA" id="ARBA00000632"/>
    </source>
</evidence>
<dbReference type="EC" id="3.2.1.17" evidence="2"/>
<proteinExistence type="predicted"/>
<name>A0A8X6MHN5_9ARAC</name>
<evidence type="ECO:0000256" key="7">
    <source>
        <dbReference type="PIRSR" id="PIRSR608597-3"/>
    </source>
</evidence>
<evidence type="ECO:0000313" key="10">
    <source>
        <dbReference type="Proteomes" id="UP000886998"/>
    </source>
</evidence>
<keyword evidence="5" id="KW-0378">Hydrolase</keyword>
<keyword evidence="3" id="KW-0929">Antimicrobial</keyword>
<evidence type="ECO:0000256" key="6">
    <source>
        <dbReference type="ARBA" id="ARBA00023295"/>
    </source>
</evidence>
<dbReference type="Proteomes" id="UP000886998">
    <property type="component" value="Unassembled WGS sequence"/>
</dbReference>
<dbReference type="GO" id="GO:0003796">
    <property type="term" value="F:lysozyme activity"/>
    <property type="evidence" value="ECO:0007669"/>
    <property type="project" value="UniProtKB-EC"/>
</dbReference>
<keyword evidence="6" id="KW-0326">Glycosidase</keyword>